<organism evidence="1 2">
    <name type="scientific">Trypanosoma equiperdum</name>
    <dbReference type="NCBI Taxonomy" id="5694"/>
    <lineage>
        <taxon>Eukaryota</taxon>
        <taxon>Discoba</taxon>
        <taxon>Euglenozoa</taxon>
        <taxon>Kinetoplastea</taxon>
        <taxon>Metakinetoplastina</taxon>
        <taxon>Trypanosomatida</taxon>
        <taxon>Trypanosomatidae</taxon>
        <taxon>Trypanosoma</taxon>
    </lineage>
</organism>
<name>A0A1G4I7T0_TRYEQ</name>
<evidence type="ECO:0000313" key="2">
    <source>
        <dbReference type="Proteomes" id="UP000195570"/>
    </source>
</evidence>
<dbReference type="EMBL" id="CZPT02000860">
    <property type="protein sequence ID" value="SCU67931.1"/>
    <property type="molecule type" value="Genomic_DNA"/>
</dbReference>
<keyword evidence="2" id="KW-1185">Reference proteome</keyword>
<dbReference type="AlphaFoldDB" id="A0A1G4I7T0"/>
<evidence type="ECO:0000313" key="1">
    <source>
        <dbReference type="EMBL" id="SCU67931.1"/>
    </source>
</evidence>
<comment type="caution">
    <text evidence="1">The sequence shown here is derived from an EMBL/GenBank/DDBJ whole genome shotgun (WGS) entry which is preliminary data.</text>
</comment>
<gene>
    <name evidence="1" type="ORF">TEOVI_000598400</name>
</gene>
<proteinExistence type="predicted"/>
<dbReference type="RefSeq" id="XP_067079178.1">
    <property type="nucleotide sequence ID" value="XM_067223077.1"/>
</dbReference>
<dbReference type="Proteomes" id="UP000195570">
    <property type="component" value="Unassembled WGS sequence"/>
</dbReference>
<accession>A0A1G4I7T0</accession>
<sequence length="105" mass="11658">MFIRLHCGCVTFYPPLGGVSSFILLPQSRGFVLVRFPLSSNLQVGRGGTGGEVFDFFFGASRLQAAYLVLYFCSFFPCGTAKGVSTNGRRLESTRCELYMYILNM</sequence>
<dbReference type="VEuPathDB" id="TriTrypDB:TEOVI_000598400"/>
<protein>
    <submittedName>
        <fullName evidence="1">Uncharacterized protein</fullName>
    </submittedName>
</protein>
<reference evidence="1" key="1">
    <citation type="submission" date="2016-09" db="EMBL/GenBank/DDBJ databases">
        <authorList>
            <person name="Hebert L."/>
            <person name="Moumen B."/>
        </authorList>
    </citation>
    <scope>NUCLEOTIDE SEQUENCE [LARGE SCALE GENOMIC DNA]</scope>
    <source>
        <strain evidence="1">OVI</strain>
    </source>
</reference>
<dbReference type="GeneID" id="92379923"/>